<dbReference type="HOGENOM" id="CLU_058336_1_1_1"/>
<accession>A8NG99</accession>
<evidence type="ECO:0000313" key="2">
    <source>
        <dbReference type="Proteomes" id="UP000001861"/>
    </source>
</evidence>
<dbReference type="NCBIfam" id="TIGR00730">
    <property type="entry name" value="Rossman fold protein, TIGR00730 family"/>
    <property type="match status" value="1"/>
</dbReference>
<dbReference type="InParanoid" id="A8NG99"/>
<reference evidence="1 2" key="1">
    <citation type="journal article" date="2010" name="Proc. Natl. Acad. Sci. U.S.A.">
        <title>Insights into evolution of multicellular fungi from the assembled chromosomes of the mushroom Coprinopsis cinerea (Coprinus cinereus).</title>
        <authorList>
            <person name="Stajich J.E."/>
            <person name="Wilke S.K."/>
            <person name="Ahren D."/>
            <person name="Au C.H."/>
            <person name="Birren B.W."/>
            <person name="Borodovsky M."/>
            <person name="Burns C."/>
            <person name="Canback B."/>
            <person name="Casselton L.A."/>
            <person name="Cheng C.K."/>
            <person name="Deng J."/>
            <person name="Dietrich F.S."/>
            <person name="Fargo D.C."/>
            <person name="Farman M.L."/>
            <person name="Gathman A.C."/>
            <person name="Goldberg J."/>
            <person name="Guigo R."/>
            <person name="Hoegger P.J."/>
            <person name="Hooker J.B."/>
            <person name="Huggins A."/>
            <person name="James T.Y."/>
            <person name="Kamada T."/>
            <person name="Kilaru S."/>
            <person name="Kodira C."/>
            <person name="Kues U."/>
            <person name="Kupfer D."/>
            <person name="Kwan H.S."/>
            <person name="Lomsadze A."/>
            <person name="Li W."/>
            <person name="Lilly W.W."/>
            <person name="Ma L.J."/>
            <person name="Mackey A.J."/>
            <person name="Manning G."/>
            <person name="Martin F."/>
            <person name="Muraguchi H."/>
            <person name="Natvig D.O."/>
            <person name="Palmerini H."/>
            <person name="Ramesh M.A."/>
            <person name="Rehmeyer C.J."/>
            <person name="Roe B.A."/>
            <person name="Shenoy N."/>
            <person name="Stanke M."/>
            <person name="Ter-Hovhannisyan V."/>
            <person name="Tunlid A."/>
            <person name="Velagapudi R."/>
            <person name="Vision T.J."/>
            <person name="Zeng Q."/>
            <person name="Zolan M.E."/>
            <person name="Pukkila P.J."/>
        </authorList>
    </citation>
    <scope>NUCLEOTIDE SEQUENCE [LARGE SCALE GENOMIC DNA]</scope>
    <source>
        <strain evidence="2">Okayama-7 / 130 / ATCC MYA-4618 / FGSC 9003</strain>
    </source>
</reference>
<organism evidence="1 2">
    <name type="scientific">Coprinopsis cinerea (strain Okayama-7 / 130 / ATCC MYA-4618 / FGSC 9003)</name>
    <name type="common">Inky cap fungus</name>
    <name type="synonym">Hormographiella aspergillata</name>
    <dbReference type="NCBI Taxonomy" id="240176"/>
    <lineage>
        <taxon>Eukaryota</taxon>
        <taxon>Fungi</taxon>
        <taxon>Dikarya</taxon>
        <taxon>Basidiomycota</taxon>
        <taxon>Agaricomycotina</taxon>
        <taxon>Agaricomycetes</taxon>
        <taxon>Agaricomycetidae</taxon>
        <taxon>Agaricales</taxon>
        <taxon>Agaricineae</taxon>
        <taxon>Psathyrellaceae</taxon>
        <taxon>Coprinopsis</taxon>
    </lineage>
</organism>
<dbReference type="PANTHER" id="PTHR31223">
    <property type="entry name" value="LOG FAMILY PROTEIN YJL055W"/>
    <property type="match status" value="1"/>
</dbReference>
<dbReference type="GO" id="GO:0009691">
    <property type="term" value="P:cytokinin biosynthetic process"/>
    <property type="evidence" value="ECO:0007669"/>
    <property type="project" value="InterPro"/>
</dbReference>
<dbReference type="InterPro" id="IPR031100">
    <property type="entry name" value="LOG_fam"/>
</dbReference>
<gene>
    <name evidence="1" type="ORF">CC1G_05084</name>
</gene>
<dbReference type="KEGG" id="cci:CC1G_05084"/>
<dbReference type="SUPFAM" id="SSF102405">
    <property type="entry name" value="MCP/YpsA-like"/>
    <property type="match status" value="1"/>
</dbReference>
<dbReference type="eggNOG" id="ENOG502QSR9">
    <property type="taxonomic scope" value="Eukaryota"/>
</dbReference>
<evidence type="ECO:0008006" key="3">
    <source>
        <dbReference type="Google" id="ProtNLM"/>
    </source>
</evidence>
<dbReference type="VEuPathDB" id="FungiDB:CC1G_05084"/>
<dbReference type="GO" id="GO:0016787">
    <property type="term" value="F:hydrolase activity"/>
    <property type="evidence" value="ECO:0007669"/>
    <property type="project" value="InterPro"/>
</dbReference>
<dbReference type="InterPro" id="IPR005269">
    <property type="entry name" value="LOG"/>
</dbReference>
<dbReference type="EMBL" id="AACS02000002">
    <property type="protein sequence ID" value="EAU88318.2"/>
    <property type="molecule type" value="Genomic_DNA"/>
</dbReference>
<evidence type="ECO:0000313" key="1">
    <source>
        <dbReference type="EMBL" id="EAU88318.2"/>
    </source>
</evidence>
<comment type="caution">
    <text evidence="1">The sequence shown here is derived from an EMBL/GenBank/DDBJ whole genome shotgun (WGS) entry which is preliminary data.</text>
</comment>
<dbReference type="Proteomes" id="UP000001861">
    <property type="component" value="Unassembled WGS sequence"/>
</dbReference>
<dbReference type="AlphaFoldDB" id="A8NG99"/>
<sequence length="239" mass="25452">MNQRSPSSGAIAVYCASSTGNHRAFASAAISVGKALASANRPLVYGGGSKGIMGIVSGACLDSGGKVTGIVPYAMVAAGGEGEKTKSSVMVELNEAGREKVETIVVDSMHERKVQMSVRSDGFIALPGGFGTFEELLEVTTWTQIGIHKKPVVLVNVLGFWNPLRELIRSSIGHGFISPQNEDIIVFVDGPEKLEEHETFDWGAAALKAIDGWTLEQETPAFQWTKGLDGKPRDVMEST</sequence>
<dbReference type="Pfam" id="PF03641">
    <property type="entry name" value="Lysine_decarbox"/>
    <property type="match status" value="1"/>
</dbReference>
<dbReference type="OMA" id="HQKPIGL"/>
<dbReference type="Gene3D" id="3.40.50.450">
    <property type="match status" value="1"/>
</dbReference>
<proteinExistence type="predicted"/>
<protein>
    <recommendedName>
        <fullName evidence="3">Lysine decarboxylase</fullName>
    </recommendedName>
</protein>
<dbReference type="GeneID" id="6009880"/>
<dbReference type="OrthoDB" id="414463at2759"/>
<dbReference type="RefSeq" id="XP_001833384.2">
    <property type="nucleotide sequence ID" value="XM_001833332.2"/>
</dbReference>
<name>A8NG99_COPC7</name>
<keyword evidence="2" id="KW-1185">Reference proteome</keyword>